<dbReference type="AlphaFoldDB" id="A0A4D6M984"/>
<proteinExistence type="predicted"/>
<keyword evidence="2" id="KW-1185">Reference proteome</keyword>
<gene>
    <name evidence="1" type="ORF">DEO72_LG6g1960</name>
</gene>
<accession>A0A4D6M984</accession>
<evidence type="ECO:0000313" key="2">
    <source>
        <dbReference type="Proteomes" id="UP000501690"/>
    </source>
</evidence>
<dbReference type="Proteomes" id="UP000501690">
    <property type="component" value="Linkage Group LG6"/>
</dbReference>
<protein>
    <submittedName>
        <fullName evidence="1">Uncharacterized protein</fullName>
    </submittedName>
</protein>
<evidence type="ECO:0000313" key="1">
    <source>
        <dbReference type="EMBL" id="QCD97250.1"/>
    </source>
</evidence>
<sequence length="82" mass="8744">MCVERVCKFVYEDEEDENGICKAGIEVGITEPMGGAREDEDDKCKVGIEVGVCNPVGRAREDEDGIYKAGIDGNGLGGMLST</sequence>
<dbReference type="EMBL" id="CP039350">
    <property type="protein sequence ID" value="QCD97250.1"/>
    <property type="molecule type" value="Genomic_DNA"/>
</dbReference>
<reference evidence="1 2" key="1">
    <citation type="submission" date="2019-04" db="EMBL/GenBank/DDBJ databases">
        <title>An improved genome assembly and genetic linkage map for asparagus bean, Vigna unguiculata ssp. sesquipedialis.</title>
        <authorList>
            <person name="Xia Q."/>
            <person name="Zhang R."/>
            <person name="Dong Y."/>
        </authorList>
    </citation>
    <scope>NUCLEOTIDE SEQUENCE [LARGE SCALE GENOMIC DNA]</scope>
    <source>
        <tissue evidence="1">Leaf</tissue>
    </source>
</reference>
<organism evidence="1 2">
    <name type="scientific">Vigna unguiculata</name>
    <name type="common">Cowpea</name>
    <dbReference type="NCBI Taxonomy" id="3917"/>
    <lineage>
        <taxon>Eukaryota</taxon>
        <taxon>Viridiplantae</taxon>
        <taxon>Streptophyta</taxon>
        <taxon>Embryophyta</taxon>
        <taxon>Tracheophyta</taxon>
        <taxon>Spermatophyta</taxon>
        <taxon>Magnoliopsida</taxon>
        <taxon>eudicotyledons</taxon>
        <taxon>Gunneridae</taxon>
        <taxon>Pentapetalae</taxon>
        <taxon>rosids</taxon>
        <taxon>fabids</taxon>
        <taxon>Fabales</taxon>
        <taxon>Fabaceae</taxon>
        <taxon>Papilionoideae</taxon>
        <taxon>50 kb inversion clade</taxon>
        <taxon>NPAAA clade</taxon>
        <taxon>indigoferoid/millettioid clade</taxon>
        <taxon>Phaseoleae</taxon>
        <taxon>Vigna</taxon>
    </lineage>
</organism>
<name>A0A4D6M984_VIGUN</name>